<feature type="transmembrane region" description="Helical" evidence="7">
    <location>
        <begin position="175"/>
        <end position="194"/>
    </location>
</feature>
<dbReference type="AlphaFoldDB" id="A0A1W6UMI5"/>
<name>A0A1W6UMI5_VIBAL</name>
<dbReference type="InterPro" id="IPR004670">
    <property type="entry name" value="NhaA"/>
</dbReference>
<keyword evidence="7" id="KW-0915">Sodium</keyword>
<feature type="transmembrane region" description="Helical" evidence="7">
    <location>
        <begin position="149"/>
        <end position="169"/>
    </location>
</feature>
<dbReference type="PANTHER" id="PTHR30341:SF0">
    <property type="entry name" value="NA(+)_H(+) ANTIPORTER NHAA"/>
    <property type="match status" value="1"/>
</dbReference>
<reference evidence="8" key="1">
    <citation type="submission" date="2016-10" db="EMBL/GenBank/DDBJ databases">
        <title>The High Quality Genome of Vibrio alginolyticus K01M1.</title>
        <authorList>
            <person name="Wendling C."/>
            <person name="Chibani C.M."/>
            <person name="Hertel R."/>
            <person name="Sproer C."/>
            <person name="Bunk B."/>
            <person name="Overmann J."/>
            <person name="Roth O."/>
            <person name="Liesegang H."/>
        </authorList>
    </citation>
    <scope>NUCLEOTIDE SEQUENCE</scope>
    <source>
        <strain evidence="8">K05K4</strain>
    </source>
</reference>
<evidence type="ECO:0000313" key="8">
    <source>
        <dbReference type="EMBL" id="ARP19175.1"/>
    </source>
</evidence>
<protein>
    <recommendedName>
        <fullName evidence="7">Na(+)/H(+) antiporter NhaA</fullName>
    </recommendedName>
    <alternativeName>
        <fullName evidence="7">Sodium/proton antiporter NhaA</fullName>
    </alternativeName>
</protein>
<keyword evidence="4 7" id="KW-1133">Transmembrane helix</keyword>
<gene>
    <name evidence="8" type="primary">nhaA_2</name>
    <name evidence="7" type="synonym">nhaA</name>
    <name evidence="8" type="ORF">K05K4_23510</name>
</gene>
<dbReference type="GO" id="GO:0005886">
    <property type="term" value="C:plasma membrane"/>
    <property type="evidence" value="ECO:0007669"/>
    <property type="project" value="UniProtKB-SubCell"/>
</dbReference>
<feature type="transmembrane region" description="Helical" evidence="7">
    <location>
        <begin position="415"/>
        <end position="438"/>
    </location>
</feature>
<dbReference type="PANTHER" id="PTHR30341">
    <property type="entry name" value="SODIUM ION/PROTON ANTIPORTER NHAA-RELATED"/>
    <property type="match status" value="1"/>
</dbReference>
<keyword evidence="3 7" id="KW-0812">Transmembrane</keyword>
<comment type="function">
    <text evidence="7">Na(+)/H(+) antiporter that extrudes sodium in exchange for external protons.</text>
</comment>
<keyword evidence="6 7" id="KW-0739">Sodium transport</keyword>
<evidence type="ECO:0000256" key="7">
    <source>
        <dbReference type="HAMAP-Rule" id="MF_01844"/>
    </source>
</evidence>
<feature type="transmembrane region" description="Helical" evidence="7">
    <location>
        <begin position="382"/>
        <end position="403"/>
    </location>
</feature>
<feature type="transmembrane region" description="Helical" evidence="7">
    <location>
        <begin position="115"/>
        <end position="137"/>
    </location>
</feature>
<dbReference type="EMBL" id="CP017902">
    <property type="protein sequence ID" value="ARP19175.1"/>
    <property type="molecule type" value="Genomic_DNA"/>
</dbReference>
<comment type="subcellular location">
    <subcellularLocation>
        <location evidence="1">Cell inner membrane</location>
        <topology evidence="1">Multi-pass membrane protein</topology>
    </subcellularLocation>
    <subcellularLocation>
        <location evidence="7">Cell membrane</location>
        <topology evidence="7">Multi-pass membrane protein</topology>
    </subcellularLocation>
</comment>
<comment type="similarity">
    <text evidence="7">Belongs to the NhaA Na(+)/H(+) (TC 2.A.33) antiporter family.</text>
</comment>
<dbReference type="InterPro" id="IPR023171">
    <property type="entry name" value="Na/H_antiporter_dom_sf"/>
</dbReference>
<dbReference type="Pfam" id="PF06965">
    <property type="entry name" value="Na_H_antiport_1"/>
    <property type="match status" value="1"/>
</dbReference>
<dbReference type="GO" id="GO:0006885">
    <property type="term" value="P:regulation of pH"/>
    <property type="evidence" value="ECO:0007669"/>
    <property type="project" value="UniProtKB-UniRule"/>
</dbReference>
<dbReference type="Gene3D" id="1.20.1530.10">
    <property type="entry name" value="Na+/H+ antiporter like domain"/>
    <property type="match status" value="1"/>
</dbReference>
<evidence type="ECO:0000256" key="3">
    <source>
        <dbReference type="ARBA" id="ARBA00022692"/>
    </source>
</evidence>
<evidence type="ECO:0000256" key="6">
    <source>
        <dbReference type="ARBA" id="ARBA00023201"/>
    </source>
</evidence>
<dbReference type="GO" id="GO:0015385">
    <property type="term" value="F:sodium:proton antiporter activity"/>
    <property type="evidence" value="ECO:0007669"/>
    <property type="project" value="UniProtKB-UniRule"/>
</dbReference>
<evidence type="ECO:0000256" key="5">
    <source>
        <dbReference type="ARBA" id="ARBA00023136"/>
    </source>
</evidence>
<organism evidence="8">
    <name type="scientific">Vibrio alginolyticus</name>
    <dbReference type="NCBI Taxonomy" id="663"/>
    <lineage>
        <taxon>Bacteria</taxon>
        <taxon>Pseudomonadati</taxon>
        <taxon>Pseudomonadota</taxon>
        <taxon>Gammaproteobacteria</taxon>
        <taxon>Vibrionales</taxon>
        <taxon>Vibrionaceae</taxon>
        <taxon>Vibrio</taxon>
    </lineage>
</organism>
<keyword evidence="5 7" id="KW-0472">Membrane</keyword>
<evidence type="ECO:0000256" key="2">
    <source>
        <dbReference type="ARBA" id="ARBA00022475"/>
    </source>
</evidence>
<comment type="catalytic activity">
    <reaction evidence="7">
        <text>Na(+)(in) + 2 H(+)(out) = Na(+)(out) + 2 H(+)(in)</text>
        <dbReference type="Rhea" id="RHEA:29251"/>
        <dbReference type="ChEBI" id="CHEBI:15378"/>
        <dbReference type="ChEBI" id="CHEBI:29101"/>
    </reaction>
</comment>
<evidence type="ECO:0000256" key="1">
    <source>
        <dbReference type="ARBA" id="ARBA00004429"/>
    </source>
</evidence>
<feature type="transmembrane region" description="Helical" evidence="7">
    <location>
        <begin position="84"/>
        <end position="103"/>
    </location>
</feature>
<evidence type="ECO:0000256" key="4">
    <source>
        <dbReference type="ARBA" id="ARBA00022989"/>
    </source>
</evidence>
<feature type="transmembrane region" description="Helical" evidence="7">
    <location>
        <begin position="346"/>
        <end position="370"/>
    </location>
</feature>
<accession>A0A1W6UMI5</accession>
<dbReference type="HAMAP" id="MF_01844">
    <property type="entry name" value="NhaA"/>
    <property type="match status" value="1"/>
</dbReference>
<dbReference type="NCBIfam" id="TIGR00773">
    <property type="entry name" value="NhaA"/>
    <property type="match status" value="1"/>
</dbReference>
<feature type="transmembrane region" description="Helical" evidence="7">
    <location>
        <begin position="319"/>
        <end position="340"/>
    </location>
</feature>
<keyword evidence="7" id="KW-0050">Antiport</keyword>
<feature type="transmembrane region" description="Helical" evidence="7">
    <location>
        <begin position="36"/>
        <end position="54"/>
    </location>
</feature>
<dbReference type="RefSeq" id="WP_086046975.1">
    <property type="nucleotide sequence ID" value="NZ_CP017889.1"/>
</dbReference>
<sequence length="447" mass="48770">MSKKIPIAPTNPTRLPKEYIDWVAQPVNRFIHIESAAGIVLFVSAVLAVLLANSNLSEEFAHFWQISVGITFGDLVFERSLHKWINDAGMTLFFFLIALELKRELMLGELRNPKLAVLSIAAALGGMLLPPLFYLFIQFGEPGHHGWGTVMATDTAFVIGCLALLGRSIPSSLRIFMLSMAVVDDIGAIFVVAIGYGNDIEWRPVVYALIGFIIVRGMSFLGVRSIVLFSLVGGMIWLSVDMSGIHPTITGVILGLLTPTNKWVSKQHLSTIVDSIVASSPMKQWSGDKIEGETLRTAAAAARETLSPVERLEMLLHPWVGFIILPLFAFSNAGISLTSTNATSPITFAVFLGFVFGKPIGIVLFSWISVRLRLAMLPENMNWGMILGGGMLAGIGFTMALFISELAYSPDQINAAKLGIFSASICSALLGLTFLRYFSVREKQNNI</sequence>
<keyword evidence="2 7" id="KW-1003">Cell membrane</keyword>
<keyword evidence="7" id="KW-0406">Ion transport</keyword>
<feature type="transmembrane region" description="Helical" evidence="7">
    <location>
        <begin position="206"/>
        <end position="229"/>
    </location>
</feature>
<proteinExistence type="inferred from homology"/>
<keyword evidence="7" id="KW-0813">Transport</keyword>